<dbReference type="Pfam" id="PF01474">
    <property type="entry name" value="DAHP_synth_2"/>
    <property type="match status" value="1"/>
</dbReference>
<keyword evidence="4" id="KW-0028">Amino-acid biosynthesis</keyword>
<feature type="binding site" evidence="3">
    <location>
        <position position="75"/>
    </location>
    <ligand>
        <name>Mn(2+)</name>
        <dbReference type="ChEBI" id="CHEBI:29035"/>
    </ligand>
</feature>
<dbReference type="EC" id="2.5.1.54" evidence="4"/>
<dbReference type="GO" id="GO:0009073">
    <property type="term" value="P:aromatic amino acid family biosynthetic process"/>
    <property type="evidence" value="ECO:0007669"/>
    <property type="project" value="UniProtKB-KW"/>
</dbReference>
<keyword evidence="3" id="KW-0170">Cobalt</keyword>
<dbReference type="AlphaFoldDB" id="A0A939RUF2"/>
<dbReference type="RefSeq" id="WP_208054211.1">
    <property type="nucleotide sequence ID" value="NZ_JAGEMK010000001.1"/>
</dbReference>
<evidence type="ECO:0000313" key="5">
    <source>
        <dbReference type="EMBL" id="MBO1750578.1"/>
    </source>
</evidence>
<accession>A0A939RUF2</accession>
<dbReference type="Gene3D" id="3.20.20.70">
    <property type="entry name" value="Aldolase class I"/>
    <property type="match status" value="1"/>
</dbReference>
<feature type="binding site" evidence="3">
    <location>
        <position position="356"/>
    </location>
    <ligand>
        <name>Mn(2+)</name>
        <dbReference type="ChEBI" id="CHEBI:29035"/>
    </ligand>
</feature>
<dbReference type="InterPro" id="IPR002480">
    <property type="entry name" value="DAHP_synth_2"/>
</dbReference>
<reference evidence="5" key="1">
    <citation type="submission" date="2021-03" db="EMBL/GenBank/DDBJ databases">
        <title>Actinotalea soli sp. nov., isolated from soil.</title>
        <authorList>
            <person name="Ping W."/>
            <person name="Zhang J."/>
        </authorList>
    </citation>
    <scope>NUCLEOTIDE SEQUENCE</scope>
    <source>
        <strain evidence="5">BY-33</strain>
    </source>
</reference>
<dbReference type="NCBIfam" id="TIGR01358">
    <property type="entry name" value="DAHP_synth_II"/>
    <property type="match status" value="1"/>
</dbReference>
<evidence type="ECO:0000256" key="3">
    <source>
        <dbReference type="PIRSR" id="PIRSR602480-1"/>
    </source>
</evidence>
<evidence type="ECO:0000256" key="1">
    <source>
        <dbReference type="ARBA" id="ARBA00008911"/>
    </source>
</evidence>
<keyword evidence="3" id="KW-0464">Manganese</keyword>
<dbReference type="GO" id="GO:0008652">
    <property type="term" value="P:amino acid biosynthetic process"/>
    <property type="evidence" value="ECO:0007669"/>
    <property type="project" value="UniProtKB-KW"/>
</dbReference>
<comment type="similarity">
    <text evidence="1 4">Belongs to the class-II DAHP synthase family.</text>
</comment>
<feature type="binding site" evidence="3">
    <location>
        <position position="114"/>
    </location>
    <ligand>
        <name>phosphoenolpyruvate</name>
        <dbReference type="ChEBI" id="CHEBI:58702"/>
    </ligand>
</feature>
<keyword evidence="4" id="KW-0057">Aromatic amino acid biosynthesis</keyword>
<proteinExistence type="inferred from homology"/>
<name>A0A939RUF2_9CELL</name>
<evidence type="ECO:0000256" key="2">
    <source>
        <dbReference type="ARBA" id="ARBA00022679"/>
    </source>
</evidence>
<protein>
    <recommendedName>
        <fullName evidence="4">Phospho-2-dehydro-3-deoxyheptonate aldolase</fullName>
        <ecNumber evidence="4">2.5.1.54</ecNumber>
    </recommendedName>
</protein>
<sequence>MSVAPDPALVAGLDSWRSMQARQQPAWPDAAAVEQVSRELSALPPLVFAGEADVLTARLAAAGRGEAFLLQGGDCAETFAEATADNIRNKIKTILQMAVVLTYGASLPVIKMGRMAGQYAKPRSSDDETRDGVTLPAYRGDAVNAHAFTPQERIPDPRRLLDAYHRSSATLNLIRAFTTGGFADLRRVHEWNRGFLANKAYAQYEATAEQIDRAIRFMAACGADFDALRTVEFFSSHEALLLDYERALTRIDSRTGTAYDCSAHFLWIGERTRQLDGAHVDFLSRVRNPIGVKLGPTTSADDALALMDKLNPSDVPGRLTFITRMGAGRIREALPQLVEKVTASGRPVTWVCDPMHGNTITSDSGYKTRRLADVLDEVRGFFEVHRAVGSVPGGLHVELTGDDVTEVLGGSEEIDDAGLALRYETLVDPRLNHQQSLEMAFQVAEMIRQG</sequence>
<dbReference type="PANTHER" id="PTHR21337:SF0">
    <property type="entry name" value="PHOSPHO-2-DEHYDRO-3-DEOXYHEPTONATE ALDOLASE"/>
    <property type="match status" value="1"/>
</dbReference>
<dbReference type="SUPFAM" id="SSF51569">
    <property type="entry name" value="Aldolase"/>
    <property type="match status" value="1"/>
</dbReference>
<dbReference type="InterPro" id="IPR013785">
    <property type="entry name" value="Aldolase_TIM"/>
</dbReference>
<gene>
    <name evidence="5" type="ORF">J4G33_02040</name>
</gene>
<organism evidence="5 6">
    <name type="scientific">Actinotalea soli</name>
    <dbReference type="NCBI Taxonomy" id="2819234"/>
    <lineage>
        <taxon>Bacteria</taxon>
        <taxon>Bacillati</taxon>
        <taxon>Actinomycetota</taxon>
        <taxon>Actinomycetes</taxon>
        <taxon>Micrococcales</taxon>
        <taxon>Cellulomonadaceae</taxon>
        <taxon>Actinotalea</taxon>
    </lineage>
</organism>
<dbReference type="GO" id="GO:0003849">
    <property type="term" value="F:3-deoxy-7-phosphoheptulonate synthase activity"/>
    <property type="evidence" value="ECO:0007669"/>
    <property type="project" value="UniProtKB-EC"/>
</dbReference>
<comment type="cofactor">
    <cofactor evidence="3">
        <name>Mn(2+)</name>
        <dbReference type="ChEBI" id="CHEBI:29035"/>
    </cofactor>
    <cofactor evidence="3">
        <name>Co(2+)</name>
        <dbReference type="ChEBI" id="CHEBI:48828"/>
    </cofactor>
    <cofactor evidence="3">
        <name>Cd(2+)</name>
        <dbReference type="ChEBI" id="CHEBI:48775"/>
    </cofactor>
    <text evidence="3">Binds 1 divalent cation per subunit. The enzyme is active with manganese, cobalt or cadmium ions.</text>
</comment>
<feature type="binding site" evidence="3">
    <location>
        <begin position="270"/>
        <end position="271"/>
    </location>
    <ligand>
        <name>phosphoenolpyruvate</name>
        <dbReference type="ChEBI" id="CHEBI:58702"/>
    </ligand>
</feature>
<comment type="caution">
    <text evidence="5">The sequence shown here is derived from an EMBL/GenBank/DDBJ whole genome shotgun (WGS) entry which is preliminary data.</text>
</comment>
<comment type="catalytic activity">
    <reaction evidence="4">
        <text>D-erythrose 4-phosphate + phosphoenolpyruvate + H2O = 7-phospho-2-dehydro-3-deoxy-D-arabino-heptonate + phosphate</text>
        <dbReference type="Rhea" id="RHEA:14717"/>
        <dbReference type="ChEBI" id="CHEBI:15377"/>
        <dbReference type="ChEBI" id="CHEBI:16897"/>
        <dbReference type="ChEBI" id="CHEBI:43474"/>
        <dbReference type="ChEBI" id="CHEBI:58394"/>
        <dbReference type="ChEBI" id="CHEBI:58702"/>
        <dbReference type="EC" id="2.5.1.54"/>
    </reaction>
</comment>
<keyword evidence="6" id="KW-1185">Reference proteome</keyword>
<comment type="pathway">
    <text evidence="4">Metabolic intermediate biosynthesis; chorismate biosynthesis; chorismate from D-erythrose 4-phosphate and phosphoenolpyruvate: step 1/7.</text>
</comment>
<dbReference type="Proteomes" id="UP000664209">
    <property type="component" value="Unassembled WGS sequence"/>
</dbReference>
<feature type="binding site" evidence="3">
    <location>
        <position position="398"/>
    </location>
    <ligand>
        <name>Mn(2+)</name>
        <dbReference type="ChEBI" id="CHEBI:29035"/>
    </ligand>
</feature>
<keyword evidence="3" id="KW-0104">Cadmium</keyword>
<dbReference type="EMBL" id="JAGEMK010000001">
    <property type="protein sequence ID" value="MBO1750578.1"/>
    <property type="molecule type" value="Genomic_DNA"/>
</dbReference>
<feature type="binding site" evidence="3">
    <location>
        <position position="428"/>
    </location>
    <ligand>
        <name>Mn(2+)</name>
        <dbReference type="ChEBI" id="CHEBI:29035"/>
    </ligand>
</feature>
<feature type="binding site" evidence="3">
    <location>
        <position position="293"/>
    </location>
    <ligand>
        <name>phosphoenolpyruvate</name>
        <dbReference type="ChEBI" id="CHEBI:58702"/>
    </ligand>
</feature>
<evidence type="ECO:0000256" key="4">
    <source>
        <dbReference type="RuleBase" id="RU363071"/>
    </source>
</evidence>
<feature type="binding site" evidence="3">
    <location>
        <position position="324"/>
    </location>
    <ligand>
        <name>phosphoenolpyruvate</name>
        <dbReference type="ChEBI" id="CHEBI:58702"/>
    </ligand>
</feature>
<keyword evidence="2 4" id="KW-0808">Transferase</keyword>
<evidence type="ECO:0000313" key="6">
    <source>
        <dbReference type="Proteomes" id="UP000664209"/>
    </source>
</evidence>
<dbReference type="PANTHER" id="PTHR21337">
    <property type="entry name" value="PHOSPHO-2-DEHYDRO-3-DEOXYHEPTONATE ALDOLASE 1, 2"/>
    <property type="match status" value="1"/>
</dbReference>